<reference evidence="2 3" key="1">
    <citation type="submission" date="2019-04" db="EMBL/GenBank/DDBJ databases">
        <title>Friends and foes A comparative genomics study of 23 Aspergillus species from section Flavi.</title>
        <authorList>
            <consortium name="DOE Joint Genome Institute"/>
            <person name="Kjaerbolling I."/>
            <person name="Vesth T."/>
            <person name="Frisvad J.C."/>
            <person name="Nybo J.L."/>
            <person name="Theobald S."/>
            <person name="Kildgaard S."/>
            <person name="Isbrandt T."/>
            <person name="Kuo A."/>
            <person name="Sato A."/>
            <person name="Lyhne E.K."/>
            <person name="Kogle M.E."/>
            <person name="Wiebenga A."/>
            <person name="Kun R.S."/>
            <person name="Lubbers R.J."/>
            <person name="Makela M.R."/>
            <person name="Barry K."/>
            <person name="Chovatia M."/>
            <person name="Clum A."/>
            <person name="Daum C."/>
            <person name="Haridas S."/>
            <person name="He G."/>
            <person name="LaButti K."/>
            <person name="Lipzen A."/>
            <person name="Mondo S."/>
            <person name="Riley R."/>
            <person name="Salamov A."/>
            <person name="Simmons B.A."/>
            <person name="Magnuson J.K."/>
            <person name="Henrissat B."/>
            <person name="Mortensen U.H."/>
            <person name="Larsen T.O."/>
            <person name="Devries R.P."/>
            <person name="Grigoriev I.V."/>
            <person name="Machida M."/>
            <person name="Baker S.E."/>
            <person name="Andersen M.R."/>
        </authorList>
    </citation>
    <scope>NUCLEOTIDE SEQUENCE [LARGE SCALE GENOMIC DNA]</scope>
    <source>
        <strain evidence="2 3">CBS 151.66</strain>
    </source>
</reference>
<dbReference type="GO" id="GO:0016702">
    <property type="term" value="F:oxidoreductase activity, acting on single donors with incorporation of molecular oxygen, incorporation of two atoms of oxygen"/>
    <property type="evidence" value="ECO:0007669"/>
    <property type="project" value="InterPro"/>
</dbReference>
<accession>A0A5N5XBN1</accession>
<keyword evidence="3" id="KW-1185">Reference proteome</keyword>
<organism evidence="2 3">
    <name type="scientific">Aspergillus leporis</name>
    <dbReference type="NCBI Taxonomy" id="41062"/>
    <lineage>
        <taxon>Eukaryota</taxon>
        <taxon>Fungi</taxon>
        <taxon>Dikarya</taxon>
        <taxon>Ascomycota</taxon>
        <taxon>Pezizomycotina</taxon>
        <taxon>Eurotiomycetes</taxon>
        <taxon>Eurotiomycetidae</taxon>
        <taxon>Eurotiales</taxon>
        <taxon>Aspergillaceae</taxon>
        <taxon>Aspergillus</taxon>
        <taxon>Aspergillus subgen. Circumdati</taxon>
    </lineage>
</organism>
<dbReference type="PANTHER" id="PTHR34315:SF9">
    <property type="entry name" value="INTRADIOL RING-CLEAVAGE DIOXYGENASES DOMAIN-CONTAINING PROTEIN-RELATED"/>
    <property type="match status" value="1"/>
</dbReference>
<feature type="signal peptide" evidence="1">
    <location>
        <begin position="1"/>
        <end position="22"/>
    </location>
</feature>
<dbReference type="AlphaFoldDB" id="A0A5N5XBN1"/>
<evidence type="ECO:0000256" key="1">
    <source>
        <dbReference type="SAM" id="SignalP"/>
    </source>
</evidence>
<evidence type="ECO:0000313" key="3">
    <source>
        <dbReference type="Proteomes" id="UP000326565"/>
    </source>
</evidence>
<gene>
    <name evidence="2" type="ORF">BDV29DRAFT_154195</name>
</gene>
<dbReference type="OrthoDB" id="4368309at2759"/>
<keyword evidence="1" id="KW-0732">Signal</keyword>
<dbReference type="InterPro" id="IPR015889">
    <property type="entry name" value="Intradiol_dOase_core"/>
</dbReference>
<dbReference type="Proteomes" id="UP000326565">
    <property type="component" value="Unassembled WGS sequence"/>
</dbReference>
<name>A0A5N5XBN1_9EURO</name>
<protein>
    <submittedName>
        <fullName evidence="2">Uncharacterized protein</fullName>
    </submittedName>
</protein>
<dbReference type="SUPFAM" id="SSF49482">
    <property type="entry name" value="Aromatic compound dioxygenase"/>
    <property type="match status" value="1"/>
</dbReference>
<evidence type="ECO:0000313" key="2">
    <source>
        <dbReference type="EMBL" id="KAB8076944.1"/>
    </source>
</evidence>
<dbReference type="GO" id="GO:0005506">
    <property type="term" value="F:iron ion binding"/>
    <property type="evidence" value="ECO:0007669"/>
    <property type="project" value="InterPro"/>
</dbReference>
<feature type="chain" id="PRO_5025058506" evidence="1">
    <location>
        <begin position="23"/>
        <end position="116"/>
    </location>
</feature>
<sequence>MFTLLLMFGASVPNNILSGGQAAHVGQFFCNQGLVNAVEATYPYNTNAFERTTNADDRVSSTETAGTSYDLVSNYVFLGDSLPDGILAWIAVVVNVSVSYDTSYASILAASGGVYT</sequence>
<dbReference type="EMBL" id="ML732174">
    <property type="protein sequence ID" value="KAB8076944.1"/>
    <property type="molecule type" value="Genomic_DNA"/>
</dbReference>
<proteinExistence type="predicted"/>
<dbReference type="PANTHER" id="PTHR34315">
    <property type="match status" value="1"/>
</dbReference>